<name>A0A3P6BYB7_BRAOL</name>
<evidence type="ECO:0000313" key="1">
    <source>
        <dbReference type="EMBL" id="VDD06830.1"/>
    </source>
</evidence>
<proteinExistence type="predicted"/>
<reference evidence="1" key="1">
    <citation type="submission" date="2018-11" db="EMBL/GenBank/DDBJ databases">
        <authorList>
            <consortium name="Genoscope - CEA"/>
            <person name="William W."/>
        </authorList>
    </citation>
    <scope>NUCLEOTIDE SEQUENCE</scope>
</reference>
<accession>A0A3P6BYB7</accession>
<organism evidence="1">
    <name type="scientific">Brassica oleracea</name>
    <name type="common">Wild cabbage</name>
    <dbReference type="NCBI Taxonomy" id="3712"/>
    <lineage>
        <taxon>Eukaryota</taxon>
        <taxon>Viridiplantae</taxon>
        <taxon>Streptophyta</taxon>
        <taxon>Embryophyta</taxon>
        <taxon>Tracheophyta</taxon>
        <taxon>Spermatophyta</taxon>
        <taxon>Magnoliopsida</taxon>
        <taxon>eudicotyledons</taxon>
        <taxon>Gunneridae</taxon>
        <taxon>Pentapetalae</taxon>
        <taxon>rosids</taxon>
        <taxon>malvids</taxon>
        <taxon>Brassicales</taxon>
        <taxon>Brassicaceae</taxon>
        <taxon>Brassiceae</taxon>
        <taxon>Brassica</taxon>
    </lineage>
</organism>
<sequence>MVSRCSASAQIWYASFWFGDQWFGQEWKPFRSLLSGYEVSGSWALSCVWRAMCSNGKPRSLACAYF</sequence>
<protein>
    <submittedName>
        <fullName evidence="1">Uncharacterized protein</fullName>
    </submittedName>
</protein>
<dbReference type="EMBL" id="LR031873">
    <property type="protein sequence ID" value="VDD06830.1"/>
    <property type="molecule type" value="Genomic_DNA"/>
</dbReference>
<dbReference type="AlphaFoldDB" id="A0A3P6BYB7"/>
<gene>
    <name evidence="1" type="ORF">BOLC4T23206H</name>
</gene>